<dbReference type="OrthoDB" id="9797989at2"/>
<feature type="domain" description="N-acetyltransferase" evidence="1">
    <location>
        <begin position="1"/>
        <end position="171"/>
    </location>
</feature>
<comment type="caution">
    <text evidence="2">The sequence shown here is derived from an EMBL/GenBank/DDBJ whole genome shotgun (WGS) entry which is preliminary data.</text>
</comment>
<evidence type="ECO:0000313" key="2">
    <source>
        <dbReference type="EMBL" id="OPJ56356.1"/>
    </source>
</evidence>
<dbReference type="InterPro" id="IPR000182">
    <property type="entry name" value="GNAT_dom"/>
</dbReference>
<gene>
    <name evidence="2" type="ORF">CLOTH_07600</name>
</gene>
<proteinExistence type="predicted"/>
<dbReference type="PANTHER" id="PTHR39173">
    <property type="entry name" value="ACETYLTRANSFERASE"/>
    <property type="match status" value="1"/>
</dbReference>
<keyword evidence="3" id="KW-1185">Reference proteome</keyword>
<dbReference type="PANTHER" id="PTHR39173:SF1">
    <property type="entry name" value="ACETYLTRANSFERASE"/>
    <property type="match status" value="1"/>
</dbReference>
<dbReference type="RefSeq" id="WP_079411380.1">
    <property type="nucleotide sequence ID" value="NZ_MZGW01000002.1"/>
</dbReference>
<dbReference type="STRING" id="29349.CLOTH_07600"/>
<reference evidence="2 3" key="1">
    <citation type="submission" date="2017-03" db="EMBL/GenBank/DDBJ databases">
        <title>Genome sequence of Clostridium thermoalcaliphilum DSM 7309.</title>
        <authorList>
            <person name="Poehlein A."/>
            <person name="Daniel R."/>
        </authorList>
    </citation>
    <scope>NUCLEOTIDE SEQUENCE [LARGE SCALE GENOMIC DNA]</scope>
    <source>
        <strain evidence="2 3">DSM 7309</strain>
    </source>
</reference>
<dbReference type="PROSITE" id="PS51186">
    <property type="entry name" value="GNAT"/>
    <property type="match status" value="1"/>
</dbReference>
<sequence length="171" mass="19375">MIRLIKPDASFESEFLDMISEWKDSGEEFIPWSLNLDTTDFNAMIDKLNGYSNGIGLKDGFVECSTYWLINENNKILGAIDIRHRLNEKLLYRGGHIGYGIRPSERKKGYATQMLYLALNICKTIGISKVLITCDKNNIGSSKVIINNGGILDSEGTENGEVFQRYWINLI</sequence>
<dbReference type="SUPFAM" id="SSF55729">
    <property type="entry name" value="Acyl-CoA N-acyltransferases (Nat)"/>
    <property type="match status" value="1"/>
</dbReference>
<dbReference type="GO" id="GO:0016747">
    <property type="term" value="F:acyltransferase activity, transferring groups other than amino-acyl groups"/>
    <property type="evidence" value="ECO:0007669"/>
    <property type="project" value="InterPro"/>
</dbReference>
<protein>
    <recommendedName>
        <fullName evidence="1">N-acetyltransferase domain-containing protein</fullName>
    </recommendedName>
</protein>
<dbReference type="Pfam" id="PF13302">
    <property type="entry name" value="Acetyltransf_3"/>
    <property type="match status" value="1"/>
</dbReference>
<dbReference type="Gene3D" id="3.40.630.30">
    <property type="match status" value="1"/>
</dbReference>
<evidence type="ECO:0000313" key="3">
    <source>
        <dbReference type="Proteomes" id="UP000190140"/>
    </source>
</evidence>
<evidence type="ECO:0000259" key="1">
    <source>
        <dbReference type="PROSITE" id="PS51186"/>
    </source>
</evidence>
<accession>A0A1V4I8S4</accession>
<dbReference type="Proteomes" id="UP000190140">
    <property type="component" value="Unassembled WGS sequence"/>
</dbReference>
<name>A0A1V4I8S4_9FIRM</name>
<organism evidence="2 3">
    <name type="scientific">Alkalithermobacter paradoxus</name>
    <dbReference type="NCBI Taxonomy" id="29349"/>
    <lineage>
        <taxon>Bacteria</taxon>
        <taxon>Bacillati</taxon>
        <taxon>Bacillota</taxon>
        <taxon>Clostridia</taxon>
        <taxon>Peptostreptococcales</taxon>
        <taxon>Tepidibacteraceae</taxon>
        <taxon>Alkalithermobacter</taxon>
    </lineage>
</organism>
<dbReference type="InterPro" id="IPR016181">
    <property type="entry name" value="Acyl_CoA_acyltransferase"/>
</dbReference>
<dbReference type="AlphaFoldDB" id="A0A1V4I8S4"/>
<dbReference type="EMBL" id="MZGW01000002">
    <property type="protein sequence ID" value="OPJ56356.1"/>
    <property type="molecule type" value="Genomic_DNA"/>
</dbReference>